<dbReference type="FunCoup" id="E2AG32">
    <property type="interactions" value="1279"/>
</dbReference>
<dbReference type="UniPathway" id="UPA00057">
    <property type="reaction ID" value="UER00098"/>
</dbReference>
<evidence type="ECO:0000256" key="3">
    <source>
        <dbReference type="ARBA" id="ARBA00022679"/>
    </source>
</evidence>
<dbReference type="GO" id="GO:0004496">
    <property type="term" value="F:mevalonate kinase activity"/>
    <property type="evidence" value="ECO:0007669"/>
    <property type="project" value="InterPro"/>
</dbReference>
<name>E2AG32_CAMFO</name>
<dbReference type="InterPro" id="IPR014721">
    <property type="entry name" value="Ribsml_uS5_D2-typ_fold_subgr"/>
</dbReference>
<keyword evidence="4" id="KW-0547">Nucleotide-binding</keyword>
<dbReference type="AlphaFoldDB" id="E2AG32"/>
<keyword evidence="6" id="KW-0067">ATP-binding</keyword>
<evidence type="ECO:0000256" key="7">
    <source>
        <dbReference type="ARBA" id="ARBA00022842"/>
    </source>
</evidence>
<dbReference type="PANTHER" id="PTHR43290:SF2">
    <property type="entry name" value="MEVALONATE KINASE"/>
    <property type="match status" value="1"/>
</dbReference>
<evidence type="ECO:0000313" key="12">
    <source>
        <dbReference type="Proteomes" id="UP000000311"/>
    </source>
</evidence>
<dbReference type="GO" id="GO:0019287">
    <property type="term" value="P:isopentenyl diphosphate biosynthetic process, mevalonate pathway"/>
    <property type="evidence" value="ECO:0007669"/>
    <property type="project" value="UniProtKB-UniPathway"/>
</dbReference>
<proteinExistence type="predicted"/>
<sequence length="386" mass="44420">MIAFKISAPGRIILSGEYAEIYGKNVLMTTLNRRTTLQFAELINNSRIFSIEFPDVGIALTLPLYLVENIISNNDFIYLNRVHLFEYVQYFINSNNMWSTCEQKFTLQMFFFLLLYIAHEEGLVVKPFRVHLTTELPMNAGLGRSTSFATCLAACFLHWSRLQKGDHNKFSRQELRLISMYAMYCKKNVEDSMCLIDSAVCLFGNRVTRFQYCGKYDCSRAYHTSYIDLPEMRILLVDLKIRQNKDEQIEQVARQKHFCPKFDTILNEMDKISKYIFKLLRLIAINYTNNNLSQLEVAFKIIKGFIQLNQKMLSDLNLSNPSLTTICSIVNDYGCTGKLTGTGENRFAYILLRPGISEEEIGNISAHLESNFPVTVTSISCDGIRI</sequence>
<dbReference type="SUPFAM" id="SSF54211">
    <property type="entry name" value="Ribosomal protein S5 domain 2-like"/>
    <property type="match status" value="1"/>
</dbReference>
<dbReference type="InterPro" id="IPR020568">
    <property type="entry name" value="Ribosomal_Su5_D2-typ_SF"/>
</dbReference>
<evidence type="ECO:0000256" key="4">
    <source>
        <dbReference type="ARBA" id="ARBA00022741"/>
    </source>
</evidence>
<evidence type="ECO:0000256" key="8">
    <source>
        <dbReference type="ARBA" id="ARBA00023098"/>
    </source>
</evidence>
<accession>E2AG32</accession>
<reference evidence="11 12" key="1">
    <citation type="journal article" date="2010" name="Science">
        <title>Genomic comparison of the ants Camponotus floridanus and Harpegnathos saltator.</title>
        <authorList>
            <person name="Bonasio R."/>
            <person name="Zhang G."/>
            <person name="Ye C."/>
            <person name="Mutti N.S."/>
            <person name="Fang X."/>
            <person name="Qin N."/>
            <person name="Donahue G."/>
            <person name="Yang P."/>
            <person name="Li Q."/>
            <person name="Li C."/>
            <person name="Zhang P."/>
            <person name="Huang Z."/>
            <person name="Berger S.L."/>
            <person name="Reinberg D."/>
            <person name="Wang J."/>
            <person name="Liebig J."/>
        </authorList>
    </citation>
    <scope>NUCLEOTIDE SEQUENCE [LARGE SCALE GENOMIC DNA]</scope>
    <source>
        <strain evidence="12">C129</strain>
    </source>
</reference>
<dbReference type="GO" id="GO:0005524">
    <property type="term" value="F:ATP binding"/>
    <property type="evidence" value="ECO:0007669"/>
    <property type="project" value="UniProtKB-KW"/>
</dbReference>
<keyword evidence="2" id="KW-0444">Lipid biosynthesis</keyword>
<dbReference type="EMBL" id="GL439258">
    <property type="protein sequence ID" value="EFN67607.1"/>
    <property type="molecule type" value="Genomic_DNA"/>
</dbReference>
<dbReference type="InterPro" id="IPR036554">
    <property type="entry name" value="GHMP_kinase_C_sf"/>
</dbReference>
<dbReference type="Proteomes" id="UP000000311">
    <property type="component" value="Unassembled WGS sequence"/>
</dbReference>
<dbReference type="PRINTS" id="PR00959">
    <property type="entry name" value="MEVGALKINASE"/>
</dbReference>
<keyword evidence="5 11" id="KW-0418">Kinase</keyword>
<feature type="domain" description="GHMP kinase N-terminal" evidence="10">
    <location>
        <begin position="117"/>
        <end position="204"/>
    </location>
</feature>
<evidence type="ECO:0000256" key="6">
    <source>
        <dbReference type="ARBA" id="ARBA00022840"/>
    </source>
</evidence>
<feature type="non-terminal residue" evidence="11">
    <location>
        <position position="386"/>
    </location>
</feature>
<comment type="pathway">
    <text evidence="9">Isoprenoid biosynthesis; isopentenyl diphosphate biosynthesis via mevalonate pathway; isopentenyl diphosphate from (R)-mevalonate: step 1/3.</text>
</comment>
<dbReference type="Pfam" id="PF00288">
    <property type="entry name" value="GHMP_kinases_N"/>
    <property type="match status" value="1"/>
</dbReference>
<evidence type="ECO:0000256" key="9">
    <source>
        <dbReference type="ARBA" id="ARBA00029438"/>
    </source>
</evidence>
<keyword evidence="12" id="KW-1185">Reference proteome</keyword>
<gene>
    <name evidence="11" type="ORF">EAG_02169</name>
</gene>
<dbReference type="PANTHER" id="PTHR43290">
    <property type="entry name" value="MEVALONATE KINASE"/>
    <property type="match status" value="1"/>
</dbReference>
<protein>
    <submittedName>
        <fullName evidence="11">Mevalonate kinase</fullName>
    </submittedName>
</protein>
<dbReference type="OrthoDB" id="1652964at2759"/>
<dbReference type="STRING" id="104421.E2AG32"/>
<evidence type="ECO:0000256" key="5">
    <source>
        <dbReference type="ARBA" id="ARBA00022777"/>
    </source>
</evidence>
<keyword evidence="8" id="KW-0443">Lipid metabolism</keyword>
<dbReference type="GO" id="GO:0006695">
    <property type="term" value="P:cholesterol biosynthetic process"/>
    <property type="evidence" value="ECO:0007669"/>
    <property type="project" value="TreeGrafter"/>
</dbReference>
<keyword evidence="3" id="KW-0808">Transferase</keyword>
<keyword evidence="7" id="KW-0460">Magnesium</keyword>
<dbReference type="Gene3D" id="3.30.70.890">
    <property type="entry name" value="GHMP kinase, C-terminal domain"/>
    <property type="match status" value="1"/>
</dbReference>
<dbReference type="Gene3D" id="3.30.230.10">
    <property type="match status" value="1"/>
</dbReference>
<dbReference type="InterPro" id="IPR006204">
    <property type="entry name" value="GHMP_kinase_N_dom"/>
</dbReference>
<dbReference type="SUPFAM" id="SSF55060">
    <property type="entry name" value="GHMP Kinase, C-terminal domain"/>
    <property type="match status" value="1"/>
</dbReference>
<dbReference type="GO" id="GO:0005829">
    <property type="term" value="C:cytosol"/>
    <property type="evidence" value="ECO:0007669"/>
    <property type="project" value="TreeGrafter"/>
</dbReference>
<organism evidence="12">
    <name type="scientific">Camponotus floridanus</name>
    <name type="common">Florida carpenter ant</name>
    <dbReference type="NCBI Taxonomy" id="104421"/>
    <lineage>
        <taxon>Eukaryota</taxon>
        <taxon>Metazoa</taxon>
        <taxon>Ecdysozoa</taxon>
        <taxon>Arthropoda</taxon>
        <taxon>Hexapoda</taxon>
        <taxon>Insecta</taxon>
        <taxon>Pterygota</taxon>
        <taxon>Neoptera</taxon>
        <taxon>Endopterygota</taxon>
        <taxon>Hymenoptera</taxon>
        <taxon>Apocrita</taxon>
        <taxon>Aculeata</taxon>
        <taxon>Formicoidea</taxon>
        <taxon>Formicidae</taxon>
        <taxon>Formicinae</taxon>
        <taxon>Camponotus</taxon>
    </lineage>
</organism>
<evidence type="ECO:0000313" key="11">
    <source>
        <dbReference type="EMBL" id="EFN67607.1"/>
    </source>
</evidence>
<evidence type="ECO:0000256" key="2">
    <source>
        <dbReference type="ARBA" id="ARBA00022516"/>
    </source>
</evidence>
<dbReference type="InterPro" id="IPR006205">
    <property type="entry name" value="Mev_gal_kin"/>
</dbReference>
<dbReference type="InParanoid" id="E2AG32"/>
<evidence type="ECO:0000256" key="1">
    <source>
        <dbReference type="ARBA" id="ARBA00022490"/>
    </source>
</evidence>
<evidence type="ECO:0000259" key="10">
    <source>
        <dbReference type="Pfam" id="PF00288"/>
    </source>
</evidence>
<keyword evidence="1" id="KW-0963">Cytoplasm</keyword>